<dbReference type="InterPro" id="IPR007699">
    <property type="entry name" value="SGS_dom"/>
</dbReference>
<dbReference type="PANTHER" id="PTHR13164">
    <property type="entry name" value="CALICYLIN BINDING PROTEIN"/>
    <property type="match status" value="1"/>
</dbReference>
<dbReference type="CDD" id="cd06468">
    <property type="entry name" value="p23_CacyBP"/>
    <property type="match status" value="1"/>
</dbReference>
<dbReference type="EMBL" id="AGBW02014900">
    <property type="protein sequence ID" value="OWR40912.1"/>
    <property type="molecule type" value="Genomic_DNA"/>
</dbReference>
<proteinExistence type="predicted"/>
<evidence type="ECO:0000256" key="6">
    <source>
        <dbReference type="ARBA" id="ARBA00022786"/>
    </source>
</evidence>
<dbReference type="GO" id="GO:0044548">
    <property type="term" value="F:S100 protein binding"/>
    <property type="evidence" value="ECO:0007669"/>
    <property type="project" value="InterPro"/>
</dbReference>
<organism evidence="11 12">
    <name type="scientific">Danaus plexippus plexippus</name>
    <dbReference type="NCBI Taxonomy" id="278856"/>
    <lineage>
        <taxon>Eukaryota</taxon>
        <taxon>Metazoa</taxon>
        <taxon>Ecdysozoa</taxon>
        <taxon>Arthropoda</taxon>
        <taxon>Hexapoda</taxon>
        <taxon>Insecta</taxon>
        <taxon>Pterygota</taxon>
        <taxon>Neoptera</taxon>
        <taxon>Endopterygota</taxon>
        <taxon>Lepidoptera</taxon>
        <taxon>Glossata</taxon>
        <taxon>Ditrysia</taxon>
        <taxon>Papilionoidea</taxon>
        <taxon>Nymphalidae</taxon>
        <taxon>Danainae</taxon>
        <taxon>Danaini</taxon>
        <taxon>Danaina</taxon>
        <taxon>Danaus</taxon>
        <taxon>Danaus</taxon>
    </lineage>
</organism>
<comment type="caution">
    <text evidence="11">The sequence shown here is derived from an EMBL/GenBank/DDBJ whole genome shotgun (WGS) entry which is preliminary data.</text>
</comment>
<dbReference type="InterPro" id="IPR037893">
    <property type="entry name" value="CS_CacyBP"/>
</dbReference>
<evidence type="ECO:0000256" key="5">
    <source>
        <dbReference type="ARBA" id="ARBA00022553"/>
    </source>
</evidence>
<dbReference type="InterPro" id="IPR008978">
    <property type="entry name" value="HSP20-like_chaperone"/>
</dbReference>
<dbReference type="Gene3D" id="4.10.860.10">
    <property type="entry name" value="UVR domain"/>
    <property type="match status" value="1"/>
</dbReference>
<evidence type="ECO:0000256" key="1">
    <source>
        <dbReference type="ARBA" id="ARBA00004123"/>
    </source>
</evidence>
<dbReference type="InterPro" id="IPR037201">
    <property type="entry name" value="CacyBP_N"/>
</dbReference>
<dbReference type="Pfam" id="PF09032">
    <property type="entry name" value="Siah-Interact_N"/>
    <property type="match status" value="1"/>
</dbReference>
<dbReference type="GO" id="GO:0007507">
    <property type="term" value="P:heart development"/>
    <property type="evidence" value="ECO:0007669"/>
    <property type="project" value="TreeGrafter"/>
</dbReference>
<reference evidence="11 12" key="1">
    <citation type="journal article" date="2011" name="Cell">
        <title>The monarch butterfly genome yields insights into long-distance migration.</title>
        <authorList>
            <person name="Zhan S."/>
            <person name="Merlin C."/>
            <person name="Boore J.L."/>
            <person name="Reppert S.M."/>
        </authorList>
    </citation>
    <scope>NUCLEOTIDE SEQUENCE [LARGE SCALE GENOMIC DNA]</scope>
    <source>
        <strain evidence="11">F-2</strain>
    </source>
</reference>
<dbReference type="FunFam" id="2.60.40.790:FF:000006">
    <property type="entry name" value="calcyclin-binding protein-like"/>
    <property type="match status" value="1"/>
</dbReference>
<dbReference type="OrthoDB" id="164025at2759"/>
<feature type="compositionally biased region" description="Low complexity" evidence="10">
    <location>
        <begin position="58"/>
        <end position="68"/>
    </location>
</feature>
<dbReference type="Proteomes" id="UP000007151">
    <property type="component" value="Unassembled WGS sequence"/>
</dbReference>
<evidence type="ECO:0000256" key="3">
    <source>
        <dbReference type="ARBA" id="ARBA00015702"/>
    </source>
</evidence>
<dbReference type="GO" id="GO:0005634">
    <property type="term" value="C:nucleus"/>
    <property type="evidence" value="ECO:0007669"/>
    <property type="project" value="UniProtKB-SubCell"/>
</dbReference>
<dbReference type="KEGG" id="dpl:KGM_216043"/>
<keyword evidence="4" id="KW-0963">Cytoplasm</keyword>
<dbReference type="GO" id="GO:0015631">
    <property type="term" value="F:tubulin binding"/>
    <property type="evidence" value="ECO:0007669"/>
    <property type="project" value="InterPro"/>
</dbReference>
<evidence type="ECO:0000313" key="11">
    <source>
        <dbReference type="EMBL" id="OWR40912.1"/>
    </source>
</evidence>
<protein>
    <recommendedName>
        <fullName evidence="3">Calcyclin-binding protein</fullName>
    </recommendedName>
</protein>
<sequence>MSDSKVNELKSDIDELKDLLKQAKRKKVQDLLSLEIRKIETEVIALKESSKDAAPNEAASVPTTSASSAPPPKKRYQVKINGYGWDQNDKFIKVFVTLKNVETVPKENVYCKLTNKSMELHIDNLDNKDHILIINKLLHNINVEDSYWKQKNDTVIVYLAKDMQCVKWSHMTEIEKKFDDQRSNRFKTEDKDNVDPQESIMSLMKNMYESGDDDMKRMISKAWYEGQQKKKFDTLDL</sequence>
<keyword evidence="5" id="KW-0597">Phosphoprotein</keyword>
<gene>
    <name evidence="11" type="ORF">KGM_216043</name>
</gene>
<dbReference type="PROSITE" id="PS51048">
    <property type="entry name" value="SGS"/>
    <property type="match status" value="1"/>
</dbReference>
<keyword evidence="7" id="KW-0007">Acetylation</keyword>
<dbReference type="GO" id="GO:0031625">
    <property type="term" value="F:ubiquitin protein ligase binding"/>
    <property type="evidence" value="ECO:0007669"/>
    <property type="project" value="InterPro"/>
</dbReference>
<evidence type="ECO:0000256" key="4">
    <source>
        <dbReference type="ARBA" id="ARBA00022490"/>
    </source>
</evidence>
<comment type="subcellular location">
    <subcellularLocation>
        <location evidence="2">Cytoplasm</location>
    </subcellularLocation>
    <subcellularLocation>
        <location evidence="1">Nucleus</location>
    </subcellularLocation>
</comment>
<dbReference type="Pfam" id="PF04969">
    <property type="entry name" value="CS"/>
    <property type="match status" value="1"/>
</dbReference>
<dbReference type="AlphaFoldDB" id="A0A212EHF9"/>
<dbReference type="InterPro" id="IPR007052">
    <property type="entry name" value="CS_dom"/>
</dbReference>
<name>A0A212EHF9_DANPL</name>
<dbReference type="STRING" id="278856.A0A212EHF9"/>
<dbReference type="PANTHER" id="PTHR13164:SF3">
    <property type="entry name" value="CALCYCLIN-BINDING PROTEIN"/>
    <property type="match status" value="1"/>
</dbReference>
<evidence type="ECO:0000313" key="12">
    <source>
        <dbReference type="Proteomes" id="UP000007151"/>
    </source>
</evidence>
<keyword evidence="6" id="KW-0833">Ubl conjugation pathway</keyword>
<dbReference type="SUPFAM" id="SSF140106">
    <property type="entry name" value="Calcyclin-binding protein-like"/>
    <property type="match status" value="1"/>
</dbReference>
<evidence type="ECO:0000256" key="7">
    <source>
        <dbReference type="ARBA" id="ARBA00022990"/>
    </source>
</evidence>
<dbReference type="PROSITE" id="PS51203">
    <property type="entry name" value="CS"/>
    <property type="match status" value="1"/>
</dbReference>
<dbReference type="InterPro" id="IPR015120">
    <property type="entry name" value="Siah-Interact_N"/>
</dbReference>
<keyword evidence="8" id="KW-0539">Nucleus</keyword>
<dbReference type="Gene3D" id="2.60.40.790">
    <property type="match status" value="1"/>
</dbReference>
<evidence type="ECO:0000256" key="10">
    <source>
        <dbReference type="SAM" id="MobiDB-lite"/>
    </source>
</evidence>
<evidence type="ECO:0000256" key="8">
    <source>
        <dbReference type="ARBA" id="ARBA00023242"/>
    </source>
</evidence>
<keyword evidence="12" id="KW-1185">Reference proteome</keyword>
<dbReference type="GO" id="GO:0005737">
    <property type="term" value="C:cytoplasm"/>
    <property type="evidence" value="ECO:0007669"/>
    <property type="project" value="UniProtKB-SubCell"/>
</dbReference>
<dbReference type="InterPro" id="IPR052289">
    <property type="entry name" value="Calcyclin-binding_UBL-bridge"/>
</dbReference>
<feature type="region of interest" description="Disordered" evidence="10">
    <location>
        <begin position="49"/>
        <end position="73"/>
    </location>
</feature>
<evidence type="ECO:0000256" key="9">
    <source>
        <dbReference type="ARBA" id="ARBA00025145"/>
    </source>
</evidence>
<evidence type="ECO:0000256" key="2">
    <source>
        <dbReference type="ARBA" id="ARBA00004496"/>
    </source>
</evidence>
<dbReference type="SUPFAM" id="SSF49764">
    <property type="entry name" value="HSP20-like chaperones"/>
    <property type="match status" value="1"/>
</dbReference>
<dbReference type="eggNOG" id="KOG3260">
    <property type="taxonomic scope" value="Eukaryota"/>
</dbReference>
<accession>A0A212EHF9</accession>
<dbReference type="FunCoup" id="A0A212EHF9">
    <property type="interactions" value="2082"/>
</dbReference>
<comment type="function">
    <text evidence="9">May be involved in calcium-dependent ubiquitination and subsequent proteasomal degradation of target proteins. Probably serves as a molecular bridge in ubiquitin E3 complexes. Participates in the ubiquitin-mediated degradation of beta-catenin (CTNNB1).</text>
</comment>